<keyword evidence="1" id="KW-1133">Transmembrane helix</keyword>
<reference evidence="2 3" key="2">
    <citation type="submission" date="2009-02" db="EMBL/GenBank/DDBJ databases">
        <title>Draft genome sequence of Blautia hydrogenotrophica DSM 10507 (Ruminococcus hydrogenotrophicus DSM 10507).</title>
        <authorList>
            <person name="Sudarsanam P."/>
            <person name="Ley R."/>
            <person name="Guruge J."/>
            <person name="Turnbaugh P.J."/>
            <person name="Mahowald M."/>
            <person name="Liep D."/>
            <person name="Gordon J."/>
        </authorList>
    </citation>
    <scope>NUCLEOTIDE SEQUENCE [LARGE SCALE GENOMIC DNA]</scope>
    <source>
        <strain evidence="3">DSM 10507 / JCM 14656 / S5a33</strain>
    </source>
</reference>
<name>C0CM80_BLAHS</name>
<dbReference type="EMBL" id="ACBZ01000101">
    <property type="protein sequence ID" value="EEG49150.1"/>
    <property type="molecule type" value="Genomic_DNA"/>
</dbReference>
<gene>
    <name evidence="2" type="ORF">RUMHYD_01961</name>
</gene>
<evidence type="ECO:0000313" key="3">
    <source>
        <dbReference type="Proteomes" id="UP000003100"/>
    </source>
</evidence>
<evidence type="ECO:0000313" key="2">
    <source>
        <dbReference type="EMBL" id="EEG49150.1"/>
    </source>
</evidence>
<proteinExistence type="predicted"/>
<accession>C0CM80</accession>
<keyword evidence="1" id="KW-0812">Transmembrane</keyword>
<dbReference type="Proteomes" id="UP000003100">
    <property type="component" value="Unassembled WGS sequence"/>
</dbReference>
<dbReference type="AlphaFoldDB" id="C0CM80"/>
<sequence>MSNISVIVRYNPSRYFLRCAASCAYGLFAHFRLSIFYYIIYSLVDFFYRNPPYFLSISYWTSMHTLPPTQQVFPYDKEQHESPVLLIPNRLYQISVVHNQQAGSHKILPFQSRIVSCTFYEFHSQVHKRTLRNVQAHE</sequence>
<protein>
    <submittedName>
        <fullName evidence="2">Uncharacterized protein</fullName>
    </submittedName>
</protein>
<keyword evidence="3" id="KW-1185">Reference proteome</keyword>
<feature type="transmembrane region" description="Helical" evidence="1">
    <location>
        <begin position="15"/>
        <end position="40"/>
    </location>
</feature>
<dbReference type="HOGENOM" id="CLU_1851270_0_0_9"/>
<organism evidence="2 3">
    <name type="scientific">Blautia hydrogenotrophica (strain DSM 10507 / JCM 14656 / S5a33)</name>
    <name type="common">Ruminococcus hydrogenotrophicus</name>
    <dbReference type="NCBI Taxonomy" id="476272"/>
    <lineage>
        <taxon>Bacteria</taxon>
        <taxon>Bacillati</taxon>
        <taxon>Bacillota</taxon>
        <taxon>Clostridia</taxon>
        <taxon>Lachnospirales</taxon>
        <taxon>Lachnospiraceae</taxon>
        <taxon>Blautia</taxon>
    </lineage>
</organism>
<reference evidence="2 3" key="1">
    <citation type="submission" date="2009-01" db="EMBL/GenBank/DDBJ databases">
        <authorList>
            <person name="Fulton L."/>
            <person name="Clifton S."/>
            <person name="Fulton B."/>
            <person name="Xu J."/>
            <person name="Minx P."/>
            <person name="Pepin K.H."/>
            <person name="Johnson M."/>
            <person name="Bhonagiri V."/>
            <person name="Nash W.E."/>
            <person name="Mardis E.R."/>
            <person name="Wilson R.K."/>
        </authorList>
    </citation>
    <scope>NUCLEOTIDE SEQUENCE [LARGE SCALE GENOMIC DNA]</scope>
    <source>
        <strain evidence="3">DSM 10507 / JCM 14656 / S5a33</strain>
    </source>
</reference>
<comment type="caution">
    <text evidence="2">The sequence shown here is derived from an EMBL/GenBank/DDBJ whole genome shotgun (WGS) entry which is preliminary data.</text>
</comment>
<keyword evidence="1" id="KW-0472">Membrane</keyword>
<evidence type="ECO:0000256" key="1">
    <source>
        <dbReference type="SAM" id="Phobius"/>
    </source>
</evidence>